<accession>A0A1X1V494</accession>
<evidence type="ECO:0000313" key="2">
    <source>
        <dbReference type="EMBL" id="ORV63890.1"/>
    </source>
</evidence>
<gene>
    <name evidence="2" type="ORF">AWC06_07820</name>
</gene>
<dbReference type="OrthoDB" id="9802489at2"/>
<comment type="caution">
    <text evidence="2">The sequence shown here is derived from an EMBL/GenBank/DDBJ whole genome shotgun (WGS) entry which is preliminary data.</text>
</comment>
<dbReference type="RefSeq" id="WP_085194408.1">
    <property type="nucleotide sequence ID" value="NZ_JACKVI010000007.1"/>
</dbReference>
<dbReference type="InterPro" id="IPR052512">
    <property type="entry name" value="4CMD/NDH-1_regulator"/>
</dbReference>
<dbReference type="STRING" id="1260918.AWC06_07820"/>
<proteinExistence type="predicted"/>
<dbReference type="PANTHER" id="PTHR33570">
    <property type="entry name" value="4-CARBOXYMUCONOLACTONE DECARBOXYLASE FAMILY PROTEIN"/>
    <property type="match status" value="1"/>
</dbReference>
<dbReference type="NCBIfam" id="TIGR02425">
    <property type="entry name" value="decarb_PcaC"/>
    <property type="match status" value="1"/>
</dbReference>
<evidence type="ECO:0000259" key="1">
    <source>
        <dbReference type="Pfam" id="PF02627"/>
    </source>
</evidence>
<reference evidence="2 3" key="1">
    <citation type="submission" date="2016-01" db="EMBL/GenBank/DDBJ databases">
        <title>The new phylogeny of the genus Mycobacterium.</title>
        <authorList>
            <person name="Tarcisio F."/>
            <person name="Conor M."/>
            <person name="Antonella G."/>
            <person name="Elisabetta G."/>
            <person name="Giulia F.S."/>
            <person name="Sara T."/>
            <person name="Anna F."/>
            <person name="Clotilde B."/>
            <person name="Roberto B."/>
            <person name="Veronica D.S."/>
            <person name="Fabio R."/>
            <person name="Monica P."/>
            <person name="Olivier J."/>
            <person name="Enrico T."/>
            <person name="Nicola S."/>
        </authorList>
    </citation>
    <scope>NUCLEOTIDE SEQUENCE [LARGE SCALE GENOMIC DNA]</scope>
    <source>
        <strain evidence="2 3">DSM 45731</strain>
    </source>
</reference>
<dbReference type="Proteomes" id="UP000194000">
    <property type="component" value="Unassembled WGS sequence"/>
</dbReference>
<dbReference type="InterPro" id="IPR012788">
    <property type="entry name" value="Decarb_PcaC"/>
</dbReference>
<dbReference type="SUPFAM" id="SSF69118">
    <property type="entry name" value="AhpD-like"/>
    <property type="match status" value="1"/>
</dbReference>
<dbReference type="EMBL" id="LQOW01000005">
    <property type="protein sequence ID" value="ORV63890.1"/>
    <property type="molecule type" value="Genomic_DNA"/>
</dbReference>
<name>A0A1X1V494_9MYCO</name>
<sequence>MTADRYDRGLTVRREVLGDGHVERADAQITDFTRDFQTLITEYAWGAIWTRPGLDRRSRSMIALTALIARGRDEELAAHIRAALRNGLSRDEIKEVLLQCAVYCSVPDANSAFRIAQGVFDGIDAQ</sequence>
<keyword evidence="3" id="KW-1185">Reference proteome</keyword>
<evidence type="ECO:0000313" key="3">
    <source>
        <dbReference type="Proteomes" id="UP000194000"/>
    </source>
</evidence>
<dbReference type="InterPro" id="IPR029032">
    <property type="entry name" value="AhpD-like"/>
</dbReference>
<dbReference type="Gene3D" id="1.20.1290.10">
    <property type="entry name" value="AhpD-like"/>
    <property type="match status" value="1"/>
</dbReference>
<dbReference type="AlphaFoldDB" id="A0A1X1V494"/>
<dbReference type="InterPro" id="IPR003779">
    <property type="entry name" value="CMD-like"/>
</dbReference>
<dbReference type="PANTHER" id="PTHR33570:SF2">
    <property type="entry name" value="CARBOXYMUCONOLACTONE DECARBOXYLASE-LIKE DOMAIN-CONTAINING PROTEIN"/>
    <property type="match status" value="1"/>
</dbReference>
<dbReference type="GO" id="GO:0051920">
    <property type="term" value="F:peroxiredoxin activity"/>
    <property type="evidence" value="ECO:0007669"/>
    <property type="project" value="InterPro"/>
</dbReference>
<organism evidence="2 3">
    <name type="scientific">Mycobacterium fragae</name>
    <dbReference type="NCBI Taxonomy" id="1260918"/>
    <lineage>
        <taxon>Bacteria</taxon>
        <taxon>Bacillati</taxon>
        <taxon>Actinomycetota</taxon>
        <taxon>Actinomycetes</taxon>
        <taxon>Mycobacteriales</taxon>
        <taxon>Mycobacteriaceae</taxon>
        <taxon>Mycobacterium</taxon>
    </lineage>
</organism>
<dbReference type="Pfam" id="PF02627">
    <property type="entry name" value="CMD"/>
    <property type="match status" value="1"/>
</dbReference>
<protein>
    <submittedName>
        <fullName evidence="2">Gamma-carboxymuconolactone decarboxylase</fullName>
    </submittedName>
</protein>
<feature type="domain" description="Carboxymuconolactone decarboxylase-like" evidence="1">
    <location>
        <begin position="35"/>
        <end position="117"/>
    </location>
</feature>